<feature type="region of interest" description="Disordered" evidence="1">
    <location>
        <begin position="39"/>
        <end position="62"/>
    </location>
</feature>
<feature type="compositionally biased region" description="Basic and acidic residues" evidence="1">
    <location>
        <begin position="39"/>
        <end position="51"/>
    </location>
</feature>
<reference evidence="2 3" key="1">
    <citation type="submission" date="2020-03" db="EMBL/GenBank/DDBJ databases">
        <title>Draft Genome Sequence of Cudoniella acicularis.</title>
        <authorList>
            <person name="Buettner E."/>
            <person name="Kellner H."/>
        </authorList>
    </citation>
    <scope>NUCLEOTIDE SEQUENCE [LARGE SCALE GENOMIC DNA]</scope>
    <source>
        <strain evidence="2 3">DSM 108380</strain>
    </source>
</reference>
<comment type="caution">
    <text evidence="2">The sequence shown here is derived from an EMBL/GenBank/DDBJ whole genome shotgun (WGS) entry which is preliminary data.</text>
</comment>
<accession>A0A8H4RQQ4</accession>
<gene>
    <name evidence="2" type="ORF">G7Y89_g3768</name>
</gene>
<dbReference type="EMBL" id="JAAMPI010000191">
    <property type="protein sequence ID" value="KAF4634340.1"/>
    <property type="molecule type" value="Genomic_DNA"/>
</dbReference>
<organism evidence="2 3">
    <name type="scientific">Cudoniella acicularis</name>
    <dbReference type="NCBI Taxonomy" id="354080"/>
    <lineage>
        <taxon>Eukaryota</taxon>
        <taxon>Fungi</taxon>
        <taxon>Dikarya</taxon>
        <taxon>Ascomycota</taxon>
        <taxon>Pezizomycotina</taxon>
        <taxon>Leotiomycetes</taxon>
        <taxon>Helotiales</taxon>
        <taxon>Tricladiaceae</taxon>
        <taxon>Cudoniella</taxon>
    </lineage>
</organism>
<evidence type="ECO:0000313" key="2">
    <source>
        <dbReference type="EMBL" id="KAF4634340.1"/>
    </source>
</evidence>
<name>A0A8H4RQQ4_9HELO</name>
<sequence length="130" mass="14532">MPRPNDDRNQWHYLASRATYQVPQNHDPGCRRFATDIIPDIRRRSKPRDGRPLASKRTTSQKQACVPPIALASFEEEASTEGSPILEALCDSARNSRLPGASYATQPEYAFAVWVANPGIYLLKKFNSSA</sequence>
<keyword evidence="3" id="KW-1185">Reference proteome</keyword>
<dbReference type="AlphaFoldDB" id="A0A8H4RQQ4"/>
<evidence type="ECO:0000256" key="1">
    <source>
        <dbReference type="SAM" id="MobiDB-lite"/>
    </source>
</evidence>
<dbReference type="Proteomes" id="UP000566819">
    <property type="component" value="Unassembled WGS sequence"/>
</dbReference>
<protein>
    <submittedName>
        <fullName evidence="2">Uncharacterized protein</fullName>
    </submittedName>
</protein>
<proteinExistence type="predicted"/>
<evidence type="ECO:0000313" key="3">
    <source>
        <dbReference type="Proteomes" id="UP000566819"/>
    </source>
</evidence>